<protein>
    <submittedName>
        <fullName evidence="1">Uncharacterized protein</fullName>
    </submittedName>
</protein>
<gene>
    <name evidence="1" type="ORF">H7U36_09935</name>
</gene>
<comment type="caution">
    <text evidence="1">The sequence shown here is derived from an EMBL/GenBank/DDBJ whole genome shotgun (WGS) entry which is preliminary data.</text>
</comment>
<accession>A0ABS2E9U6</accession>
<keyword evidence="2" id="KW-1185">Reference proteome</keyword>
<organism evidence="1 2">
    <name type="scientific">Faecalicatena fissicatena</name>
    <dbReference type="NCBI Taxonomy" id="290055"/>
    <lineage>
        <taxon>Bacteria</taxon>
        <taxon>Bacillati</taxon>
        <taxon>Bacillota</taxon>
        <taxon>Clostridia</taxon>
        <taxon>Lachnospirales</taxon>
        <taxon>Lachnospiraceae</taxon>
        <taxon>Faecalicatena</taxon>
    </lineage>
</organism>
<reference evidence="1 2" key="1">
    <citation type="journal article" date="2021" name="Sci. Rep.">
        <title>The distribution of antibiotic resistance genes in chicken gut microbiota commensals.</title>
        <authorList>
            <person name="Juricova H."/>
            <person name="Matiasovicova J."/>
            <person name="Kubasova T."/>
            <person name="Cejkova D."/>
            <person name="Rychlik I."/>
        </authorList>
    </citation>
    <scope>NUCLEOTIDE SEQUENCE [LARGE SCALE GENOMIC DNA]</scope>
    <source>
        <strain evidence="1 2">An773</strain>
    </source>
</reference>
<dbReference type="Proteomes" id="UP000716906">
    <property type="component" value="Unassembled WGS sequence"/>
</dbReference>
<dbReference type="RefSeq" id="WP_205148433.1">
    <property type="nucleotide sequence ID" value="NZ_JACLYY010000009.1"/>
</dbReference>
<proteinExistence type="predicted"/>
<evidence type="ECO:0000313" key="1">
    <source>
        <dbReference type="EMBL" id="MBM6738412.1"/>
    </source>
</evidence>
<sequence length="112" mass="12620">MRNMLAEDIALAEGKSQYDAQCKKVLSNRTILAWILKRTVQECQELSVSQIKACICGEPEVSNVWVEPGRTNRLPEQVVGDANEDSSRMKEPFILIYGFTCSFPPGEKQRLS</sequence>
<evidence type="ECO:0000313" key="2">
    <source>
        <dbReference type="Proteomes" id="UP000716906"/>
    </source>
</evidence>
<name>A0ABS2E9U6_9FIRM</name>
<dbReference type="EMBL" id="JACLYY010000009">
    <property type="protein sequence ID" value="MBM6738412.1"/>
    <property type="molecule type" value="Genomic_DNA"/>
</dbReference>